<evidence type="ECO:0000313" key="1">
    <source>
        <dbReference type="EMBL" id="SDI15499.1"/>
    </source>
</evidence>
<gene>
    <name evidence="1" type="ORF">SAMN05428953_101302</name>
</gene>
<name>A0A1G8I939_9HYPH</name>
<accession>A0A1G8I939</accession>
<evidence type="ECO:0000313" key="2">
    <source>
        <dbReference type="Proteomes" id="UP000198894"/>
    </source>
</evidence>
<evidence type="ECO:0008006" key="3">
    <source>
        <dbReference type="Google" id="ProtNLM"/>
    </source>
</evidence>
<organism evidence="1 2">
    <name type="scientific">Mesorhizobium muleiense</name>
    <dbReference type="NCBI Taxonomy" id="1004279"/>
    <lineage>
        <taxon>Bacteria</taxon>
        <taxon>Pseudomonadati</taxon>
        <taxon>Pseudomonadota</taxon>
        <taxon>Alphaproteobacteria</taxon>
        <taxon>Hyphomicrobiales</taxon>
        <taxon>Phyllobacteriaceae</taxon>
        <taxon>Mesorhizobium</taxon>
    </lineage>
</organism>
<dbReference type="RefSeq" id="WP_091590178.1">
    <property type="nucleotide sequence ID" value="NZ_FNEE01000001.1"/>
</dbReference>
<keyword evidence="2" id="KW-1185">Reference proteome</keyword>
<protein>
    <recommendedName>
        <fullName evidence="3">Biotin carboxylase</fullName>
    </recommendedName>
</protein>
<sequence>MTEHRGTQPSQPKGTVIAFSAPGCEPLYAHEREAIAAVARTIATLKGFAFRQGLGRSSGNGGRLYFVPDDSLLASDAARLGINGPQDLFGGVVPWRFATTKAITHELVDDLAERPKEWSTGFGRTVAAAVLPGYTVFSRHDALRAAQRLLRHGLARLKPPLASRGQDQHIVRTVADVERLLERYRSPDLDEYGLVLEADLRDVVTVSVGRTEIDEIMVAYYGTQTTTTDNAGQSVYGGSDLIVVRGGWEALKDLRLSRALASAIAQARAYDAAMAEYPGFFASRRNYDIGQGVDSSGIWRSGVLEASWRIGGSSTAELAAIKIMKQDPDIQLVRASAVKTFGNTSRLPDNADVHFQGEDPDEGPITRYTVVTHATREPPRKAVG</sequence>
<dbReference type="EMBL" id="FNEE01000001">
    <property type="protein sequence ID" value="SDI15499.1"/>
    <property type="molecule type" value="Genomic_DNA"/>
</dbReference>
<dbReference type="AlphaFoldDB" id="A0A1G8I939"/>
<dbReference type="InterPro" id="IPR021519">
    <property type="entry name" value="DUF3182"/>
</dbReference>
<reference evidence="2" key="1">
    <citation type="submission" date="2016-10" db="EMBL/GenBank/DDBJ databases">
        <authorList>
            <person name="Varghese N."/>
            <person name="Submissions S."/>
        </authorList>
    </citation>
    <scope>NUCLEOTIDE SEQUENCE [LARGE SCALE GENOMIC DNA]</scope>
    <source>
        <strain evidence="2">CGMCC 1.11022</strain>
    </source>
</reference>
<proteinExistence type="predicted"/>
<dbReference type="Pfam" id="PF11379">
    <property type="entry name" value="DUF3182"/>
    <property type="match status" value="1"/>
</dbReference>
<dbReference type="Proteomes" id="UP000198894">
    <property type="component" value="Unassembled WGS sequence"/>
</dbReference>